<dbReference type="AlphaFoldDB" id="A0A367EF77"/>
<evidence type="ECO:0000313" key="2">
    <source>
        <dbReference type="Proteomes" id="UP000253507"/>
    </source>
</evidence>
<dbReference type="EMBL" id="QOIM01000038">
    <property type="protein sequence ID" value="RCG16701.1"/>
    <property type="molecule type" value="Genomic_DNA"/>
</dbReference>
<accession>A0A367EF77</accession>
<reference evidence="1 2" key="1">
    <citation type="submission" date="2018-06" db="EMBL/GenBank/DDBJ databases">
        <title>Streptomyces reniochalinae sp. nov. and Streptomyces diacarnus sp. nov. from marine sponges.</title>
        <authorList>
            <person name="Li L."/>
        </authorList>
    </citation>
    <scope>NUCLEOTIDE SEQUENCE [LARGE SCALE GENOMIC DNA]</scope>
    <source>
        <strain evidence="1 2">LHW50302</strain>
    </source>
</reference>
<gene>
    <name evidence="1" type="ORF">DQ392_21620</name>
</gene>
<evidence type="ECO:0000313" key="1">
    <source>
        <dbReference type="EMBL" id="RCG16701.1"/>
    </source>
</evidence>
<comment type="caution">
    <text evidence="1">The sequence shown here is derived from an EMBL/GenBank/DDBJ whole genome shotgun (WGS) entry which is preliminary data.</text>
</comment>
<dbReference type="Proteomes" id="UP000253507">
    <property type="component" value="Unassembled WGS sequence"/>
</dbReference>
<keyword evidence="2" id="KW-1185">Reference proteome</keyword>
<name>A0A367EF77_9ACTN</name>
<protein>
    <submittedName>
        <fullName evidence="1">Uncharacterized protein</fullName>
    </submittedName>
</protein>
<sequence length="147" mass="16312">MEIWTLDTYNAKTNDAVHLEARLGSRQQFVEGMGAARVRVVTPERGVAVEIYNCRLVRSLHSSNPERMGPPLAPAAELGEDLCFEVGLSHGGCTQRRAIVATPECFFRYVEELARVELSRSRELVETPTAGHVRSVLGYRRPSASDN</sequence>
<organism evidence="1 2">
    <name type="scientific">Streptomyces reniochalinae</name>
    <dbReference type="NCBI Taxonomy" id="2250578"/>
    <lineage>
        <taxon>Bacteria</taxon>
        <taxon>Bacillati</taxon>
        <taxon>Actinomycetota</taxon>
        <taxon>Actinomycetes</taxon>
        <taxon>Kitasatosporales</taxon>
        <taxon>Streptomycetaceae</taxon>
        <taxon>Streptomyces</taxon>
    </lineage>
</organism>
<proteinExistence type="predicted"/>